<dbReference type="InterPro" id="IPR036869">
    <property type="entry name" value="J_dom_sf"/>
</dbReference>
<dbReference type="PROSITE" id="PS50076">
    <property type="entry name" value="DNAJ_2"/>
    <property type="match status" value="1"/>
</dbReference>
<protein>
    <submittedName>
        <fullName evidence="4">DnaJ-class molecular chaperone with C-terminal Zn finger domain</fullName>
    </submittedName>
</protein>
<proteinExistence type="predicted"/>
<dbReference type="KEGG" id="dsl:Dacsa_1161"/>
<keyword evidence="2" id="KW-0812">Transmembrane</keyword>
<dbReference type="Pfam" id="PF25515">
    <property type="entry name" value="Arm_PDR"/>
    <property type="match status" value="1"/>
</dbReference>
<accession>K9YUS4</accession>
<keyword evidence="5" id="KW-1185">Reference proteome</keyword>
<dbReference type="RefSeq" id="WP_015228872.1">
    <property type="nucleotide sequence ID" value="NC_019780.1"/>
</dbReference>
<gene>
    <name evidence="4" type="ORF">Dacsa_1161</name>
</gene>
<evidence type="ECO:0000313" key="4">
    <source>
        <dbReference type="EMBL" id="AFZ49863.1"/>
    </source>
</evidence>
<feature type="domain" description="J" evidence="3">
    <location>
        <begin position="6"/>
        <end position="70"/>
    </location>
</feature>
<reference evidence="4" key="1">
    <citation type="submission" date="2012-04" db="EMBL/GenBank/DDBJ databases">
        <title>Finished genome of Dactylococcopsis salina PCC 8305.</title>
        <authorList>
            <consortium name="US DOE Joint Genome Institute"/>
            <person name="Gugger M."/>
            <person name="Coursin T."/>
            <person name="Rippka R."/>
            <person name="Tandeau De Marsac N."/>
            <person name="Huntemann M."/>
            <person name="Wei C.-L."/>
            <person name="Han J."/>
            <person name="Detter J.C."/>
            <person name="Han C."/>
            <person name="Tapia R."/>
            <person name="Daligault H."/>
            <person name="Chen A."/>
            <person name="Krypides N."/>
            <person name="Mavromatis K."/>
            <person name="Markowitz V."/>
            <person name="Szeto E."/>
            <person name="Ivanova N."/>
            <person name="Ovchinnikova G."/>
            <person name="Pagani I."/>
            <person name="Pati A."/>
            <person name="Goodwin L."/>
            <person name="Peters L."/>
            <person name="Pitluck S."/>
            <person name="Woyke T."/>
            <person name="Kerfeld C."/>
        </authorList>
    </citation>
    <scope>NUCLEOTIDE SEQUENCE [LARGE SCALE GENOMIC DNA]</scope>
    <source>
        <strain evidence="4">PCC 8305</strain>
    </source>
</reference>
<dbReference type="InterPro" id="IPR058032">
    <property type="entry name" value="CDP1-like_a_solenoid_1"/>
</dbReference>
<dbReference type="STRING" id="13035.Dacsa_1161"/>
<dbReference type="InterPro" id="IPR001623">
    <property type="entry name" value="DnaJ_domain"/>
</dbReference>
<evidence type="ECO:0000313" key="5">
    <source>
        <dbReference type="Proteomes" id="UP000010482"/>
    </source>
</evidence>
<keyword evidence="2" id="KW-1133">Transmembrane helix</keyword>
<dbReference type="Pfam" id="PF13355">
    <property type="entry name" value="ARC6-like_IMS"/>
    <property type="match status" value="1"/>
</dbReference>
<dbReference type="Pfam" id="PF23468">
    <property type="entry name" value="ARC6"/>
    <property type="match status" value="1"/>
</dbReference>
<evidence type="ECO:0000256" key="2">
    <source>
        <dbReference type="SAM" id="Phobius"/>
    </source>
</evidence>
<dbReference type="InterPro" id="IPR044685">
    <property type="entry name" value="CPD1-like"/>
</dbReference>
<keyword evidence="2" id="KW-0472">Membrane</keyword>
<dbReference type="HOGENOM" id="CLU_364022_0_0_3"/>
<dbReference type="Gene3D" id="1.10.287.110">
    <property type="entry name" value="DnaJ domain"/>
    <property type="match status" value="1"/>
</dbReference>
<dbReference type="CDD" id="cd06257">
    <property type="entry name" value="DnaJ"/>
    <property type="match status" value="1"/>
</dbReference>
<feature type="transmembrane region" description="Helical" evidence="2">
    <location>
        <begin position="488"/>
        <end position="510"/>
    </location>
</feature>
<dbReference type="Pfam" id="PF00226">
    <property type="entry name" value="DnaJ"/>
    <property type="match status" value="1"/>
</dbReference>
<evidence type="ECO:0000259" key="3">
    <source>
        <dbReference type="PROSITE" id="PS50076"/>
    </source>
</evidence>
<sequence length="686" mass="77895">MHIPLDYYRIIGLPLQATAEQIEQAYQDRLRQTPHSELSQGTLEARKSLLDSAYEVLSDPEQRSEYDANYLLSTYDVEGEETVALPQIQREEEAAAVAAHTPRIEVETPQQLLATLLILYELGEYQRVRDLGEEMLAHPDRPEGEELSPPMQGDLILILALSCWELGREFWRQEEYEAAGEAVGKGHQLLWDWDLFYQLRSEMGAELDKLCPYRIFELLSQRDFKENAIPRAIELLQGMFEKRGGIDGELPDDSGLNVDEFLHFVQQIREYLTTSEQEELFGAEVQRPSGVAMYLAGCASLARGFAYLEPYSVVKAQGLFRQLETSHSSKGDRADVYLEESICALLLGETEQAIELMEKSQETDSIEQIQTYAAQAEESPDLLLGLCQYAKQWLESFLFPKFLDVANQKANLKDYFASESVQQTLESFQGEEIPSPEPETTFSPPPDFHRDRSPNTSPDRKHSSSWEDRRSHRRRKKPLRFQSRTSRIIGLILLTGVGLSVIALVLFGFYQGVSALWSTLVNPNSNRSERSSIALELNAPPVAIPTPQSSEDDARSTLNRAIGEQIVRTWLSSKAQALGSQNQASALAEILTDPLLSSWELRSQTFENNNTYQQFRHSVTIESVSYAAENPDQGEVIATVREVAKYYRNGNQIPSQSYDSTLRVRYDVVRQDKNWRIEDITVIEEL</sequence>
<dbReference type="EMBL" id="CP003944">
    <property type="protein sequence ID" value="AFZ49863.1"/>
    <property type="molecule type" value="Genomic_DNA"/>
</dbReference>
<dbReference type="PANTHER" id="PTHR33925:SF1">
    <property type="entry name" value="PROTEIN ACCUMULATION AND REPLICATION OF CHLOROPLASTS 6, CHLOROPLASTIC"/>
    <property type="match status" value="1"/>
</dbReference>
<dbReference type="AlphaFoldDB" id="K9YUS4"/>
<dbReference type="OrthoDB" id="415891at2"/>
<dbReference type="SUPFAM" id="SSF46565">
    <property type="entry name" value="Chaperone J-domain"/>
    <property type="match status" value="1"/>
</dbReference>
<dbReference type="InterPro" id="IPR057137">
    <property type="entry name" value="CDP1-like_a_solenoid_2"/>
</dbReference>
<feature type="compositionally biased region" description="Basic and acidic residues" evidence="1">
    <location>
        <begin position="447"/>
        <end position="470"/>
    </location>
</feature>
<dbReference type="Proteomes" id="UP000010482">
    <property type="component" value="Chromosome"/>
</dbReference>
<dbReference type="eggNOG" id="COG0484">
    <property type="taxonomic scope" value="Bacteria"/>
</dbReference>
<dbReference type="PANTHER" id="PTHR33925">
    <property type="entry name" value="PLASTID DIVISION PROTEIN CDP1, CHLOROPLASTIC-RELATED"/>
    <property type="match status" value="1"/>
</dbReference>
<evidence type="ECO:0000256" key="1">
    <source>
        <dbReference type="SAM" id="MobiDB-lite"/>
    </source>
</evidence>
<dbReference type="InterPro" id="IPR025344">
    <property type="entry name" value="CDP1-like_IMS"/>
</dbReference>
<name>K9YUS4_DACS8</name>
<organism evidence="4 5">
    <name type="scientific">Dactylococcopsis salina (strain PCC 8305)</name>
    <name type="common">Myxobactron salinum</name>
    <dbReference type="NCBI Taxonomy" id="13035"/>
    <lineage>
        <taxon>Bacteria</taxon>
        <taxon>Bacillati</taxon>
        <taxon>Cyanobacteriota</taxon>
        <taxon>Cyanophyceae</taxon>
        <taxon>Nodosilineales</taxon>
        <taxon>Cymatolegaceae</taxon>
        <taxon>Dactylococcopsis</taxon>
    </lineage>
</organism>
<feature type="region of interest" description="Disordered" evidence="1">
    <location>
        <begin position="427"/>
        <end position="479"/>
    </location>
</feature>